<feature type="region of interest" description="Disordered" evidence="1">
    <location>
        <begin position="143"/>
        <end position="163"/>
    </location>
</feature>
<evidence type="ECO:0000313" key="3">
    <source>
        <dbReference type="Proteomes" id="UP000199065"/>
    </source>
</evidence>
<dbReference type="Proteomes" id="UP000199065">
    <property type="component" value="Unassembled WGS sequence"/>
</dbReference>
<feature type="compositionally biased region" description="Low complexity" evidence="1">
    <location>
        <begin position="149"/>
        <end position="163"/>
    </location>
</feature>
<dbReference type="AlphaFoldDB" id="A0A1I2TF01"/>
<organism evidence="2 3">
    <name type="scientific">Corynebacterium spheniscorum</name>
    <dbReference type="NCBI Taxonomy" id="185761"/>
    <lineage>
        <taxon>Bacteria</taxon>
        <taxon>Bacillati</taxon>
        <taxon>Actinomycetota</taxon>
        <taxon>Actinomycetes</taxon>
        <taxon>Mycobacteriales</taxon>
        <taxon>Corynebacteriaceae</taxon>
        <taxon>Corynebacterium</taxon>
    </lineage>
</organism>
<sequence>MATIILCCGVLAPEVMREVRFEEPGEGDGFRERGARELGDLWTLSLSAVPTRQELKELDQLAAKIFPTDPTPSLADIQAQPEVAYQGAPEFAPQREHLSEDLRVIVAAPAEGVDAALSAVVTRLMRADKLWVEVACVALPGPAGGSGTAGSAEPEAGASTAADASTAAKNFGIAELPLPEQWQLALYGQVRPVPLIRNDSGVAVVGSATVMQAPDPEAAVAELEEFTGEVIVDDHVLVRNLAEGKAQLPGVYGARLVPMLDAPGIAAVRATTPVEDTPAGLWSRLRGKKLIRGGQVDPETLVTGRALQAGGPRLAVTVDGVAHKRTLERVTFYRHLRDLQMVRP</sequence>
<keyword evidence="3" id="KW-1185">Reference proteome</keyword>
<name>A0A1I2TF01_9CORY</name>
<accession>A0A1I2TF01</accession>
<evidence type="ECO:0000256" key="1">
    <source>
        <dbReference type="SAM" id="MobiDB-lite"/>
    </source>
</evidence>
<dbReference type="RefSeq" id="WP_223845897.1">
    <property type="nucleotide sequence ID" value="NZ_FOPJ01000008.1"/>
</dbReference>
<reference evidence="2 3" key="1">
    <citation type="submission" date="2016-10" db="EMBL/GenBank/DDBJ databases">
        <authorList>
            <person name="de Groot N.N."/>
        </authorList>
    </citation>
    <scope>NUCLEOTIDE SEQUENCE [LARGE SCALE GENOMIC DNA]</scope>
    <source>
        <strain>J11</strain>
        <strain evidence="3">PG 39</strain>
    </source>
</reference>
<dbReference type="EMBL" id="FOPJ01000008">
    <property type="protein sequence ID" value="SFG63504.1"/>
    <property type="molecule type" value="Genomic_DNA"/>
</dbReference>
<dbReference type="STRING" id="185761.SAMN05660282_01471"/>
<proteinExistence type="predicted"/>
<gene>
    <name evidence="2" type="ORF">SAMN05660282_01471</name>
</gene>
<evidence type="ECO:0000313" key="2">
    <source>
        <dbReference type="EMBL" id="SFG63504.1"/>
    </source>
</evidence>
<protein>
    <submittedName>
        <fullName evidence="2">Uncharacterized protein</fullName>
    </submittedName>
</protein>